<name>A0AA88GR39_NAELO</name>
<evidence type="ECO:0000256" key="1">
    <source>
        <dbReference type="SAM" id="MobiDB-lite"/>
    </source>
</evidence>
<reference evidence="2 3" key="1">
    <citation type="journal article" date="2018" name="BMC Genomics">
        <title>The genome of Naegleria lovaniensis, the basis for a comparative approach to unravel pathogenicity factors of the human pathogenic amoeba N. fowleri.</title>
        <authorList>
            <person name="Liechti N."/>
            <person name="Schurch N."/>
            <person name="Bruggmann R."/>
            <person name="Wittwer M."/>
        </authorList>
    </citation>
    <scope>NUCLEOTIDE SEQUENCE [LARGE SCALE GENOMIC DNA]</scope>
    <source>
        <strain evidence="2 3">ATCC 30569</strain>
    </source>
</reference>
<evidence type="ECO:0000313" key="2">
    <source>
        <dbReference type="EMBL" id="KAG2382777.1"/>
    </source>
</evidence>
<dbReference type="EMBL" id="PYSW02000022">
    <property type="protein sequence ID" value="KAG2382777.1"/>
    <property type="molecule type" value="Genomic_DNA"/>
</dbReference>
<feature type="region of interest" description="Disordered" evidence="1">
    <location>
        <begin position="111"/>
        <end position="137"/>
    </location>
</feature>
<organism evidence="2 3">
    <name type="scientific">Naegleria lovaniensis</name>
    <name type="common">Amoeba</name>
    <dbReference type="NCBI Taxonomy" id="51637"/>
    <lineage>
        <taxon>Eukaryota</taxon>
        <taxon>Discoba</taxon>
        <taxon>Heterolobosea</taxon>
        <taxon>Tetramitia</taxon>
        <taxon>Eutetramitia</taxon>
        <taxon>Vahlkampfiidae</taxon>
        <taxon>Naegleria</taxon>
    </lineage>
</organism>
<feature type="region of interest" description="Disordered" evidence="1">
    <location>
        <begin position="57"/>
        <end position="99"/>
    </location>
</feature>
<dbReference type="RefSeq" id="XP_044548456.1">
    <property type="nucleotide sequence ID" value="XM_044694417.1"/>
</dbReference>
<sequence length="137" mass="14849">MASAGLSTQRTLLNSGFLNNDLASTNLQASLLRKWNQPGTTSMSSPQTPQSARVVMPQNMMGGGMTPPQGISSGNVQPQQQQISPLGAYHPQNPQQNQQISFNQMSFLPFNSNSPTLLNFDPTSLLQSHNPPNQNNK</sequence>
<accession>A0AA88GR39</accession>
<dbReference type="Proteomes" id="UP000816034">
    <property type="component" value="Unassembled WGS sequence"/>
</dbReference>
<gene>
    <name evidence="2" type="ORF">C9374_004744</name>
</gene>
<comment type="caution">
    <text evidence="2">The sequence shown here is derived from an EMBL/GenBank/DDBJ whole genome shotgun (WGS) entry which is preliminary data.</text>
</comment>
<feature type="compositionally biased region" description="Polar residues" evidence="1">
    <location>
        <begin position="69"/>
        <end position="84"/>
    </location>
</feature>
<proteinExistence type="predicted"/>
<dbReference type="GeneID" id="68097199"/>
<keyword evidence="3" id="KW-1185">Reference proteome</keyword>
<dbReference type="AlphaFoldDB" id="A0AA88GR39"/>
<evidence type="ECO:0000313" key="3">
    <source>
        <dbReference type="Proteomes" id="UP000816034"/>
    </source>
</evidence>
<protein>
    <submittedName>
        <fullName evidence="2">Uncharacterized protein</fullName>
    </submittedName>
</protein>